<name>A0A8X7C9F6_9ARAC</name>
<proteinExistence type="predicted"/>
<evidence type="ECO:0000313" key="1">
    <source>
        <dbReference type="EMBL" id="GFY58217.1"/>
    </source>
</evidence>
<accession>A0A8X7C9F6</accession>
<dbReference type="Proteomes" id="UP000886998">
    <property type="component" value="Unassembled WGS sequence"/>
</dbReference>
<keyword evidence="2" id="KW-1185">Reference proteome</keyword>
<dbReference type="AlphaFoldDB" id="A0A8X7C9F6"/>
<comment type="caution">
    <text evidence="1">The sequence shown here is derived from an EMBL/GenBank/DDBJ whole genome shotgun (WGS) entry which is preliminary data.</text>
</comment>
<reference evidence="1" key="1">
    <citation type="submission" date="2020-08" db="EMBL/GenBank/DDBJ databases">
        <title>Multicomponent nature underlies the extraordinary mechanical properties of spider dragline silk.</title>
        <authorList>
            <person name="Kono N."/>
            <person name="Nakamura H."/>
            <person name="Mori M."/>
            <person name="Yoshida Y."/>
            <person name="Ohtoshi R."/>
            <person name="Malay A.D."/>
            <person name="Moran D.A.P."/>
            <person name="Tomita M."/>
            <person name="Numata K."/>
            <person name="Arakawa K."/>
        </authorList>
    </citation>
    <scope>NUCLEOTIDE SEQUENCE</scope>
</reference>
<sequence>MIGLGFQTSQVLNGVKQDSYRPTDTKKPFIKSFQSSTAQCIERDKIPKILYFLYYRTKNPSISLGTNHISLLPVCNGYDYSLLPPCVDVKEQGKTLEPLRVPVLFQTTKKGLMLKEKTYNLLFKDVFEEVEGGNISSDRNKQLMVVNTVGINLATVLNIY</sequence>
<gene>
    <name evidence="1" type="ORF">TNIN_85491</name>
</gene>
<evidence type="ECO:0000313" key="2">
    <source>
        <dbReference type="Proteomes" id="UP000886998"/>
    </source>
</evidence>
<organism evidence="1 2">
    <name type="scientific">Trichonephila inaurata madagascariensis</name>
    <dbReference type="NCBI Taxonomy" id="2747483"/>
    <lineage>
        <taxon>Eukaryota</taxon>
        <taxon>Metazoa</taxon>
        <taxon>Ecdysozoa</taxon>
        <taxon>Arthropoda</taxon>
        <taxon>Chelicerata</taxon>
        <taxon>Arachnida</taxon>
        <taxon>Araneae</taxon>
        <taxon>Araneomorphae</taxon>
        <taxon>Entelegynae</taxon>
        <taxon>Araneoidea</taxon>
        <taxon>Nephilidae</taxon>
        <taxon>Trichonephila</taxon>
        <taxon>Trichonephila inaurata</taxon>
    </lineage>
</organism>
<protein>
    <submittedName>
        <fullName evidence="1">Uncharacterized protein</fullName>
    </submittedName>
</protein>
<dbReference type="EMBL" id="BMAV01011953">
    <property type="protein sequence ID" value="GFY58217.1"/>
    <property type="molecule type" value="Genomic_DNA"/>
</dbReference>